<evidence type="ECO:0000313" key="3">
    <source>
        <dbReference type="Proteomes" id="UP001592531"/>
    </source>
</evidence>
<comment type="caution">
    <text evidence="2">The sequence shown here is derived from an EMBL/GenBank/DDBJ whole genome shotgun (WGS) entry which is preliminary data.</text>
</comment>
<name>A0ABV6VT42_9ACTN</name>
<keyword evidence="3" id="KW-1185">Reference proteome</keyword>
<gene>
    <name evidence="2" type="ORF">ACEZDE_09730</name>
</gene>
<dbReference type="EMBL" id="JBHFAB010000006">
    <property type="protein sequence ID" value="MFC1416922.1"/>
    <property type="molecule type" value="Genomic_DNA"/>
</dbReference>
<sequence length="160" mass="16772">MSEHDSLPVQPEDSSGPVDGVVDGPVVDGSGASIDMLAAALRRDSADLEIYVQVLTGSLADALPQGAVTVERKRSVGDRLSGREGKVEKLEVSLDDRRLILTLTHGRPQGEVATVVRGVVLSRQPVGLDVWATELATAVSVRAQSDARARAALEKLVLGG</sequence>
<dbReference type="Proteomes" id="UP001592531">
    <property type="component" value="Unassembled WGS sequence"/>
</dbReference>
<reference evidence="2 3" key="1">
    <citation type="submission" date="2024-09" db="EMBL/GenBank/DDBJ databases">
        <authorList>
            <person name="Lee S.D."/>
        </authorList>
    </citation>
    <scope>NUCLEOTIDE SEQUENCE [LARGE SCALE GENOMIC DNA]</scope>
    <source>
        <strain evidence="2 3">N8-3</strain>
    </source>
</reference>
<organism evidence="2 3">
    <name type="scientific">Streptacidiphilus cavernicola</name>
    <dbReference type="NCBI Taxonomy" id="3342716"/>
    <lineage>
        <taxon>Bacteria</taxon>
        <taxon>Bacillati</taxon>
        <taxon>Actinomycetota</taxon>
        <taxon>Actinomycetes</taxon>
        <taxon>Kitasatosporales</taxon>
        <taxon>Streptomycetaceae</taxon>
        <taxon>Streptacidiphilus</taxon>
    </lineage>
</organism>
<proteinExistence type="predicted"/>
<feature type="compositionally biased region" description="Low complexity" evidence="1">
    <location>
        <begin position="13"/>
        <end position="22"/>
    </location>
</feature>
<dbReference type="RefSeq" id="WP_380534590.1">
    <property type="nucleotide sequence ID" value="NZ_JBHFAB010000006.1"/>
</dbReference>
<protein>
    <submittedName>
        <fullName evidence="2">Uncharacterized protein</fullName>
    </submittedName>
</protein>
<evidence type="ECO:0000256" key="1">
    <source>
        <dbReference type="SAM" id="MobiDB-lite"/>
    </source>
</evidence>
<accession>A0ABV6VT42</accession>
<feature type="region of interest" description="Disordered" evidence="1">
    <location>
        <begin position="1"/>
        <end position="22"/>
    </location>
</feature>
<evidence type="ECO:0000313" key="2">
    <source>
        <dbReference type="EMBL" id="MFC1416922.1"/>
    </source>
</evidence>